<evidence type="ECO:0000256" key="1">
    <source>
        <dbReference type="ARBA" id="ARBA00012386"/>
    </source>
</evidence>
<dbReference type="InterPro" id="IPR039262">
    <property type="entry name" value="DTWD2/TAPT"/>
</dbReference>
<evidence type="ECO:0000256" key="5">
    <source>
        <dbReference type="ARBA" id="ARBA00034489"/>
    </source>
</evidence>
<accession>A0ABT5UZ08</accession>
<comment type="similarity">
    <text evidence="5">Belongs to the TDD superfamily. DTWD2 family.</text>
</comment>
<organism evidence="7 8">
    <name type="scientific">Vibrio chanodichtyis</name>
    <dbReference type="NCBI Taxonomy" id="3027932"/>
    <lineage>
        <taxon>Bacteria</taxon>
        <taxon>Pseudomonadati</taxon>
        <taxon>Pseudomonadota</taxon>
        <taxon>Gammaproteobacteria</taxon>
        <taxon>Vibrionales</taxon>
        <taxon>Vibrionaceae</taxon>
        <taxon>Vibrio</taxon>
    </lineage>
</organism>
<sequence>MSRYCSECGKARKACLCSSIVALDSAVELIILQHPTEQKRPLGSARILSLSLANCRLWVGEDFRQHAELNQLLAEPEVDHFVLYPSHQAQDCTLLTRDPQRKQRVILLDGTWKKAYKMWQINTQLHQLASLRLPTELIGQYRIRKAPSATALSTVEAGYYLLQHWEPERDFSPLLSAFQHMIQYQIEQIPAEIFAQNYRS</sequence>
<dbReference type="PANTHER" id="PTHR21392:SF0">
    <property type="entry name" value="TRNA-URIDINE AMINOCARBOXYPROPYLTRANSFERASE 2"/>
    <property type="match status" value="1"/>
</dbReference>
<keyword evidence="2" id="KW-0808">Transferase</keyword>
<evidence type="ECO:0000256" key="4">
    <source>
        <dbReference type="ARBA" id="ARBA00022694"/>
    </source>
</evidence>
<protein>
    <recommendedName>
        <fullName evidence="1">tRNA-uridine aminocarboxypropyltransferase</fullName>
        <ecNumber evidence="1">2.5.1.25</ecNumber>
    </recommendedName>
</protein>
<dbReference type="Proteomes" id="UP001216189">
    <property type="component" value="Unassembled WGS sequence"/>
</dbReference>
<dbReference type="Pfam" id="PF03942">
    <property type="entry name" value="DTW"/>
    <property type="match status" value="1"/>
</dbReference>
<proteinExistence type="inferred from homology"/>
<dbReference type="RefSeq" id="WP_274722316.1">
    <property type="nucleotide sequence ID" value="NZ_JARBFT010000004.1"/>
</dbReference>
<dbReference type="EMBL" id="JARBFT010000004">
    <property type="protein sequence ID" value="MDE1514656.1"/>
    <property type="molecule type" value="Genomic_DNA"/>
</dbReference>
<evidence type="ECO:0000313" key="7">
    <source>
        <dbReference type="EMBL" id="MDE1514656.1"/>
    </source>
</evidence>
<evidence type="ECO:0000256" key="3">
    <source>
        <dbReference type="ARBA" id="ARBA00022691"/>
    </source>
</evidence>
<evidence type="ECO:0000256" key="2">
    <source>
        <dbReference type="ARBA" id="ARBA00022679"/>
    </source>
</evidence>
<name>A0ABT5UZ08_9VIBR</name>
<reference evidence="7 8" key="1">
    <citation type="submission" date="2023-02" db="EMBL/GenBank/DDBJ databases">
        <title>Vibrio intestini sp. nov., a close relative of Vibrio cholerae isolated from the intestine of Healthy Culter dabryi.</title>
        <authorList>
            <person name="Wu N."/>
        </authorList>
    </citation>
    <scope>NUCLEOTIDE SEQUENCE [LARGE SCALE GENOMIC DNA]</scope>
    <source>
        <strain evidence="7 8">DSL-7</strain>
    </source>
</reference>
<dbReference type="EC" id="2.5.1.25" evidence="1"/>
<keyword evidence="3" id="KW-0949">S-adenosyl-L-methionine</keyword>
<evidence type="ECO:0000313" key="8">
    <source>
        <dbReference type="Proteomes" id="UP001216189"/>
    </source>
</evidence>
<gene>
    <name evidence="7" type="ORF">PUN32_06470</name>
</gene>
<keyword evidence="4" id="KW-0819">tRNA processing</keyword>
<evidence type="ECO:0000259" key="6">
    <source>
        <dbReference type="SMART" id="SM01144"/>
    </source>
</evidence>
<dbReference type="SMART" id="SM01144">
    <property type="entry name" value="DTW"/>
    <property type="match status" value="1"/>
</dbReference>
<dbReference type="InterPro" id="IPR005636">
    <property type="entry name" value="DTW"/>
</dbReference>
<feature type="domain" description="DTW" evidence="6">
    <location>
        <begin position="1"/>
        <end position="190"/>
    </location>
</feature>
<dbReference type="PANTHER" id="PTHR21392">
    <property type="entry name" value="TRNA-URIDINE AMINOCARBOXYPROPYLTRANSFERASE 2"/>
    <property type="match status" value="1"/>
</dbReference>
<comment type="caution">
    <text evidence="7">The sequence shown here is derived from an EMBL/GenBank/DDBJ whole genome shotgun (WGS) entry which is preliminary data.</text>
</comment>
<keyword evidence="8" id="KW-1185">Reference proteome</keyword>